<feature type="signal peptide" evidence="1">
    <location>
        <begin position="1"/>
        <end position="23"/>
    </location>
</feature>
<evidence type="ECO:0000313" key="3">
    <source>
        <dbReference type="Proteomes" id="UP000659698"/>
    </source>
</evidence>
<dbReference type="Proteomes" id="UP000659698">
    <property type="component" value="Unassembled WGS sequence"/>
</dbReference>
<sequence length="215" mass="23938">MNASKIIALVLTVMAITSQRTQAQVYLEEVNGRPIRVNQYINVEGSPYLLEEWSKGTLTLADGTAYKDIVLKYEMVEGLVLFRNKQGIVLEPMQPVTEFTIYSPPNASIQQTRSFVSGAAFDANTAGNVFYEVLATGPVGLLKRNFKVIREEKAYSSASITKKIAEITTYHLRKGNDLIKIKNEEKSVLAALSNQKDKLKAYLSANNLNLKKTKT</sequence>
<feature type="chain" id="PRO_5045484332" description="DUF4369 domain-containing protein" evidence="1">
    <location>
        <begin position="24"/>
        <end position="215"/>
    </location>
</feature>
<keyword evidence="1" id="KW-0732">Signal</keyword>
<dbReference type="EMBL" id="JACOAF010000029">
    <property type="protein sequence ID" value="MBC3540341.1"/>
    <property type="molecule type" value="Genomic_DNA"/>
</dbReference>
<protein>
    <recommendedName>
        <fullName evidence="4">DUF4369 domain-containing protein</fullName>
    </recommendedName>
</protein>
<evidence type="ECO:0000313" key="2">
    <source>
        <dbReference type="EMBL" id="MBC3540341.1"/>
    </source>
</evidence>
<keyword evidence="3" id="KW-1185">Reference proteome</keyword>
<evidence type="ECO:0008006" key="4">
    <source>
        <dbReference type="Google" id="ProtNLM"/>
    </source>
</evidence>
<accession>A0ABR6VT56</accession>
<evidence type="ECO:0000256" key="1">
    <source>
        <dbReference type="SAM" id="SignalP"/>
    </source>
</evidence>
<organism evidence="2 3">
    <name type="scientific">Rufibacter sediminis</name>
    <dbReference type="NCBI Taxonomy" id="2762756"/>
    <lineage>
        <taxon>Bacteria</taxon>
        <taxon>Pseudomonadati</taxon>
        <taxon>Bacteroidota</taxon>
        <taxon>Cytophagia</taxon>
        <taxon>Cytophagales</taxon>
        <taxon>Hymenobacteraceae</taxon>
        <taxon>Rufibacter</taxon>
    </lineage>
</organism>
<gene>
    <name evidence="2" type="ORF">H7U12_11675</name>
</gene>
<proteinExistence type="predicted"/>
<name>A0ABR6VT56_9BACT</name>
<dbReference type="RefSeq" id="WP_186637900.1">
    <property type="nucleotide sequence ID" value="NZ_JACOAF010000029.1"/>
</dbReference>
<comment type="caution">
    <text evidence="2">The sequence shown here is derived from an EMBL/GenBank/DDBJ whole genome shotgun (WGS) entry which is preliminary data.</text>
</comment>
<reference evidence="2 3" key="1">
    <citation type="journal article" date="2019" name="Int. J. Syst. Evol. Microbiol.">
        <title>Rufibacter sediminis sp. nov., isolated from freshwater lake sediment.</title>
        <authorList>
            <person name="Qu J.H."/>
            <person name="Zhang L.J."/>
            <person name="Fu Y.H."/>
            <person name="Li H.F."/>
        </authorList>
    </citation>
    <scope>NUCLEOTIDE SEQUENCE [LARGE SCALE GENOMIC DNA]</scope>
    <source>
        <strain evidence="2 3">H-1</strain>
    </source>
</reference>